<sequence length="278" mass="30229">MGKAQKTARRLIVHLGVQKTGSTGLQRHLQLNADALADRLILLTPEKGSPMRPLGRAAVAYSLAPAEKTARALEDALREVLVTLPDNDLPVLLSHENLAGAMPGNGGETALYPALPQITRIVRETAADFAVDFVIYTREMSNWKPSVWAQAVRTDGYARTLPDFLDETKALPAWDDLIARIENVIGAANIISVRLEDEPKDGHPGRLLLRHAGLPDAQIDALDPLDETANPRFNSGSTEFLRRLNEAALNPHARGKVVDLVARAQHLFTADTPSEGTL</sequence>
<evidence type="ECO:0008006" key="3">
    <source>
        <dbReference type="Google" id="ProtNLM"/>
    </source>
</evidence>
<gene>
    <name evidence="1" type="ORF">H4P12_09715</name>
</gene>
<proteinExistence type="predicted"/>
<protein>
    <recommendedName>
        <fullName evidence="3">Sulfotransferase family protein</fullName>
    </recommendedName>
</protein>
<dbReference type="AlphaFoldDB" id="A0A926G707"/>
<name>A0A926G707_9RHOB</name>
<accession>A0A926G707</accession>
<dbReference type="EMBL" id="JACOQL010000003">
    <property type="protein sequence ID" value="MBC9246988.1"/>
    <property type="molecule type" value="Genomic_DNA"/>
</dbReference>
<dbReference type="InterPro" id="IPR027417">
    <property type="entry name" value="P-loop_NTPase"/>
</dbReference>
<evidence type="ECO:0000313" key="2">
    <source>
        <dbReference type="Proteomes" id="UP000608594"/>
    </source>
</evidence>
<comment type="caution">
    <text evidence="1">The sequence shown here is derived from an EMBL/GenBank/DDBJ whole genome shotgun (WGS) entry which is preliminary data.</text>
</comment>
<reference evidence="1" key="1">
    <citation type="submission" date="2020-08" db="EMBL/GenBank/DDBJ databases">
        <title>Paracoccus amoyensis sp. nov., isolated from the surface seawater at coast of Xiamen, Fujian.</title>
        <authorList>
            <person name="Lyu L."/>
        </authorList>
    </citation>
    <scope>NUCLEOTIDE SEQUENCE</scope>
    <source>
        <strain evidence="1">11-3</strain>
    </source>
</reference>
<dbReference type="SUPFAM" id="SSF52540">
    <property type="entry name" value="P-loop containing nucleoside triphosphate hydrolases"/>
    <property type="match status" value="1"/>
</dbReference>
<dbReference type="RefSeq" id="WP_187793499.1">
    <property type="nucleotide sequence ID" value="NZ_JACOQL010000003.1"/>
</dbReference>
<evidence type="ECO:0000313" key="1">
    <source>
        <dbReference type="EMBL" id="MBC9246988.1"/>
    </source>
</evidence>
<organism evidence="1 2">
    <name type="scientific">Paracoccus amoyensis</name>
    <dbReference type="NCBI Taxonomy" id="2760093"/>
    <lineage>
        <taxon>Bacteria</taxon>
        <taxon>Pseudomonadati</taxon>
        <taxon>Pseudomonadota</taxon>
        <taxon>Alphaproteobacteria</taxon>
        <taxon>Rhodobacterales</taxon>
        <taxon>Paracoccaceae</taxon>
        <taxon>Paracoccus</taxon>
    </lineage>
</organism>
<keyword evidence="2" id="KW-1185">Reference proteome</keyword>
<dbReference type="Proteomes" id="UP000608594">
    <property type="component" value="Unassembled WGS sequence"/>
</dbReference>